<evidence type="ECO:0000256" key="6">
    <source>
        <dbReference type="ARBA" id="ARBA00022801"/>
    </source>
</evidence>
<feature type="transmembrane region" description="Helical" evidence="9">
    <location>
        <begin position="7"/>
        <end position="24"/>
    </location>
</feature>
<keyword evidence="12" id="KW-0449">Lipoprotein</keyword>
<dbReference type="EC" id="3.4.23.36" evidence="9"/>
<dbReference type="PANTHER" id="PTHR33695:SF1">
    <property type="entry name" value="LIPOPROTEIN SIGNAL PEPTIDASE"/>
    <property type="match status" value="1"/>
</dbReference>
<keyword evidence="5 9" id="KW-0064">Aspartyl protease</keyword>
<evidence type="ECO:0000256" key="5">
    <source>
        <dbReference type="ARBA" id="ARBA00022750"/>
    </source>
</evidence>
<gene>
    <name evidence="9 12" type="primary">lspA</name>
    <name evidence="12" type="ORF">ZRA01_11080</name>
</gene>
<evidence type="ECO:0000256" key="7">
    <source>
        <dbReference type="ARBA" id="ARBA00022989"/>
    </source>
</evidence>
<feature type="active site" evidence="9">
    <location>
        <position position="120"/>
    </location>
</feature>
<evidence type="ECO:0000256" key="1">
    <source>
        <dbReference type="ARBA" id="ARBA00006139"/>
    </source>
</evidence>
<dbReference type="Proteomes" id="UP000318422">
    <property type="component" value="Unassembled WGS sequence"/>
</dbReference>
<dbReference type="AlphaFoldDB" id="A0A4Y4CPY5"/>
<evidence type="ECO:0000313" key="13">
    <source>
        <dbReference type="Proteomes" id="UP000318422"/>
    </source>
</evidence>
<accession>A0A4Y4CPY5</accession>
<sequence length="166" mass="18641">MPLKLRLGNWIGLAAIVVLVDQWTKHLVRGALRNGEVIRVTDWFDLVLAFNPGAAFSLLADQSGWQRWFFVALAAVICGWLLRLLARHQHEFLQPLAFSLIIGGAIGNVIDRFVFGAVVDFLYFHIGRYGWPAFNVADSAICVGVALMILAQLREHRHLHAQEKLS</sequence>
<dbReference type="PROSITE" id="PS00855">
    <property type="entry name" value="SPASE_II"/>
    <property type="match status" value="1"/>
</dbReference>
<evidence type="ECO:0000256" key="4">
    <source>
        <dbReference type="ARBA" id="ARBA00022692"/>
    </source>
</evidence>
<keyword evidence="3 9" id="KW-0645">Protease</keyword>
<reference evidence="12 13" key="1">
    <citation type="submission" date="2019-06" db="EMBL/GenBank/DDBJ databases">
        <title>Whole genome shotgun sequence of Zoogloea ramigera NBRC 15342.</title>
        <authorList>
            <person name="Hosoyama A."/>
            <person name="Uohara A."/>
            <person name="Ohji S."/>
            <person name="Ichikawa N."/>
        </authorList>
    </citation>
    <scope>NUCLEOTIDE SEQUENCE [LARGE SCALE GENOMIC DNA]</scope>
    <source>
        <strain evidence="12 13">NBRC 15342</strain>
    </source>
</reference>
<dbReference type="NCBIfam" id="TIGR00077">
    <property type="entry name" value="lspA"/>
    <property type="match status" value="1"/>
</dbReference>
<feature type="active site" evidence="9">
    <location>
        <position position="138"/>
    </location>
</feature>
<dbReference type="PANTHER" id="PTHR33695">
    <property type="entry name" value="LIPOPROTEIN SIGNAL PEPTIDASE"/>
    <property type="match status" value="1"/>
</dbReference>
<comment type="subcellular location">
    <subcellularLocation>
        <location evidence="9">Cell membrane</location>
        <topology evidence="9">Multi-pass membrane protein</topology>
    </subcellularLocation>
</comment>
<comment type="caution">
    <text evidence="12">The sequence shown here is derived from an EMBL/GenBank/DDBJ whole genome shotgun (WGS) entry which is preliminary data.</text>
</comment>
<dbReference type="GO" id="GO:0004190">
    <property type="term" value="F:aspartic-type endopeptidase activity"/>
    <property type="evidence" value="ECO:0007669"/>
    <property type="project" value="UniProtKB-UniRule"/>
</dbReference>
<feature type="transmembrane region" description="Helical" evidence="9">
    <location>
        <begin position="68"/>
        <end position="86"/>
    </location>
</feature>
<dbReference type="HAMAP" id="MF_00161">
    <property type="entry name" value="LspA"/>
    <property type="match status" value="1"/>
</dbReference>
<dbReference type="InterPro" id="IPR001872">
    <property type="entry name" value="Peptidase_A8"/>
</dbReference>
<evidence type="ECO:0000256" key="3">
    <source>
        <dbReference type="ARBA" id="ARBA00022670"/>
    </source>
</evidence>
<protein>
    <recommendedName>
        <fullName evidence="9">Lipoprotein signal peptidase</fullName>
        <ecNumber evidence="9">3.4.23.36</ecNumber>
    </recommendedName>
    <alternativeName>
        <fullName evidence="9">Prolipoprotein signal peptidase</fullName>
    </alternativeName>
    <alternativeName>
        <fullName evidence="9">Signal peptidase II</fullName>
        <shortName evidence="9">SPase II</shortName>
    </alternativeName>
</protein>
<dbReference type="EMBL" id="BJNV01000012">
    <property type="protein sequence ID" value="GEC95035.1"/>
    <property type="molecule type" value="Genomic_DNA"/>
</dbReference>
<keyword evidence="7 9" id="KW-1133">Transmembrane helix</keyword>
<evidence type="ECO:0000256" key="8">
    <source>
        <dbReference type="ARBA" id="ARBA00023136"/>
    </source>
</evidence>
<comment type="similarity">
    <text evidence="1 9 11">Belongs to the peptidase A8 family.</text>
</comment>
<feature type="transmembrane region" description="Helical" evidence="9">
    <location>
        <begin position="98"/>
        <end position="123"/>
    </location>
</feature>
<name>A0A4Y4CPY5_ZOORA</name>
<dbReference type="RefSeq" id="WP_141350123.1">
    <property type="nucleotide sequence ID" value="NZ_BJNV01000012.1"/>
</dbReference>
<evidence type="ECO:0000256" key="9">
    <source>
        <dbReference type="HAMAP-Rule" id="MF_00161"/>
    </source>
</evidence>
<keyword evidence="6 9" id="KW-0378">Hydrolase</keyword>
<keyword evidence="2 9" id="KW-1003">Cell membrane</keyword>
<proteinExistence type="inferred from homology"/>
<organism evidence="12 13">
    <name type="scientific">Zoogloea ramigera</name>
    <dbReference type="NCBI Taxonomy" id="350"/>
    <lineage>
        <taxon>Bacteria</taxon>
        <taxon>Pseudomonadati</taxon>
        <taxon>Pseudomonadota</taxon>
        <taxon>Betaproteobacteria</taxon>
        <taxon>Rhodocyclales</taxon>
        <taxon>Zoogloeaceae</taxon>
        <taxon>Zoogloea</taxon>
    </lineage>
</organism>
<keyword evidence="13" id="KW-1185">Reference proteome</keyword>
<dbReference type="OrthoDB" id="9810259at2"/>
<comment type="function">
    <text evidence="9 10">This protein specifically catalyzes the removal of signal peptides from prolipoproteins.</text>
</comment>
<evidence type="ECO:0000256" key="2">
    <source>
        <dbReference type="ARBA" id="ARBA00022475"/>
    </source>
</evidence>
<evidence type="ECO:0000256" key="10">
    <source>
        <dbReference type="RuleBase" id="RU000594"/>
    </source>
</evidence>
<dbReference type="Pfam" id="PF01252">
    <property type="entry name" value="Peptidase_A8"/>
    <property type="match status" value="1"/>
</dbReference>
<keyword evidence="4 9" id="KW-0812">Transmembrane</keyword>
<dbReference type="GO" id="GO:0005886">
    <property type="term" value="C:plasma membrane"/>
    <property type="evidence" value="ECO:0007669"/>
    <property type="project" value="UniProtKB-SubCell"/>
</dbReference>
<comment type="catalytic activity">
    <reaction evidence="9 10">
        <text>Release of signal peptides from bacterial membrane prolipoproteins. Hydrolyzes -Xaa-Yaa-Zaa-|-(S,diacylglyceryl)Cys-, in which Xaa is hydrophobic (preferably Leu), and Yaa (Ala or Ser) and Zaa (Gly or Ala) have small, neutral side chains.</text>
        <dbReference type="EC" id="3.4.23.36"/>
    </reaction>
</comment>
<comment type="pathway">
    <text evidence="9">Protein modification; lipoprotein biosynthesis (signal peptide cleavage).</text>
</comment>
<dbReference type="GO" id="GO:0006508">
    <property type="term" value="P:proteolysis"/>
    <property type="evidence" value="ECO:0007669"/>
    <property type="project" value="UniProtKB-KW"/>
</dbReference>
<dbReference type="UniPathway" id="UPA00665"/>
<evidence type="ECO:0000256" key="11">
    <source>
        <dbReference type="RuleBase" id="RU004181"/>
    </source>
</evidence>
<feature type="transmembrane region" description="Helical" evidence="9">
    <location>
        <begin position="129"/>
        <end position="150"/>
    </location>
</feature>
<keyword evidence="8 9" id="KW-0472">Membrane</keyword>
<dbReference type="PRINTS" id="PR00781">
    <property type="entry name" value="LIPOSIGPTASE"/>
</dbReference>
<evidence type="ECO:0000313" key="12">
    <source>
        <dbReference type="EMBL" id="GEC95035.1"/>
    </source>
</evidence>